<accession>A0A067NH77</accession>
<evidence type="ECO:0000313" key="4">
    <source>
        <dbReference type="Proteomes" id="UP000027073"/>
    </source>
</evidence>
<evidence type="ECO:0000259" key="2">
    <source>
        <dbReference type="Pfam" id="PF06985"/>
    </source>
</evidence>
<dbReference type="InterPro" id="IPR010730">
    <property type="entry name" value="HET"/>
</dbReference>
<dbReference type="AlphaFoldDB" id="A0A067NH77"/>
<feature type="region of interest" description="Disordered" evidence="1">
    <location>
        <begin position="580"/>
        <end position="603"/>
    </location>
</feature>
<gene>
    <name evidence="3" type="ORF">PLEOSDRAFT_1103930</name>
</gene>
<sequence length="751" mass="83942">MHKVRTTSLKDLLGIRSHISITSKSNPSNGSSIHPSPNTALCSTCAAIDFHAMLAEGVTKENAVPLGPLLDIVQKAKAPTPCAFCRLVDTAFQRSWALDSLPADLHEELRSVTCSLYSEVRGCFTSPLPPLKEHCHRLSVLPSKRPPRISQLSMAARTRLVQDIQLMEEDALLFNRKTDAHGRKVEDVVDIGLLKTWMKRCKDGHEDVCEKVWWRDWKERLPKTVRMVDVKKMRIIPVPDDCRYIALSYVWGGVGSTYQTMQENISRRMRTGGLDVSILPATIVDSIELCKRLGERYLWIDALCIVQDSPDDKAVQIGVMEMIYGGAFVTLFAVGGQDARAGLPGFRPGTREKHQTIEVVKDLHLAVPLPDLKEVLAKSVWGTRGWTYQEVMLSRRRIFFTEQQVYFQCLEDIWAEDVFAEHRGESHAYHPLRFTGVMSFMFRDAPSREMAKLFTSGYQSVVDEYTPRKLTNELDAIDAVSALITTISKAYRLDKTAFRYGMLLRDLDNAMLWSPVDSEALVRRAIPAGSPWPSWSWVGWRGGIQYLDKWSFGGSHPGVSESLVDTWYLVEGGAAKSVDVRRTGPSGFPTQNKRYSHPKGPVDVQKIPRLPEGTLVFRTTVATFEVGELDTLKSDRTAEVQNGLFALMSGGPRVAAAGRIFIPLQIKAGSQPAFTKVELVVLSRCGGETGIYDENIYGKMYSSSFLYVMAVKPTEADSARKVGVVERIGLGIIFEQAWLEANTVEKVVYLA</sequence>
<dbReference type="PANTHER" id="PTHR33112">
    <property type="entry name" value="DOMAIN PROTEIN, PUTATIVE-RELATED"/>
    <property type="match status" value="1"/>
</dbReference>
<proteinExistence type="predicted"/>
<dbReference type="Pfam" id="PF06985">
    <property type="entry name" value="HET"/>
    <property type="match status" value="1"/>
</dbReference>
<protein>
    <recommendedName>
        <fullName evidence="2">Heterokaryon incompatibility domain-containing protein</fullName>
    </recommendedName>
</protein>
<feature type="domain" description="Heterokaryon incompatibility" evidence="2">
    <location>
        <begin position="244"/>
        <end position="390"/>
    </location>
</feature>
<evidence type="ECO:0000256" key="1">
    <source>
        <dbReference type="SAM" id="MobiDB-lite"/>
    </source>
</evidence>
<dbReference type="EMBL" id="KL198008">
    <property type="protein sequence ID" value="KDQ27229.1"/>
    <property type="molecule type" value="Genomic_DNA"/>
</dbReference>
<dbReference type="PANTHER" id="PTHR33112:SF12">
    <property type="entry name" value="HETEROKARYON INCOMPATIBILITY DOMAIN-CONTAINING PROTEIN"/>
    <property type="match status" value="1"/>
</dbReference>
<name>A0A067NH77_PLEO1</name>
<dbReference type="Proteomes" id="UP000027073">
    <property type="component" value="Unassembled WGS sequence"/>
</dbReference>
<dbReference type="InParanoid" id="A0A067NH77"/>
<dbReference type="STRING" id="1137138.A0A067NH77"/>
<reference evidence="4" key="1">
    <citation type="journal article" date="2014" name="Proc. Natl. Acad. Sci. U.S.A.">
        <title>Extensive sampling of basidiomycete genomes demonstrates inadequacy of the white-rot/brown-rot paradigm for wood decay fungi.</title>
        <authorList>
            <person name="Riley R."/>
            <person name="Salamov A.A."/>
            <person name="Brown D.W."/>
            <person name="Nagy L.G."/>
            <person name="Floudas D."/>
            <person name="Held B.W."/>
            <person name="Levasseur A."/>
            <person name="Lombard V."/>
            <person name="Morin E."/>
            <person name="Otillar R."/>
            <person name="Lindquist E.A."/>
            <person name="Sun H."/>
            <person name="LaButti K.M."/>
            <person name="Schmutz J."/>
            <person name="Jabbour D."/>
            <person name="Luo H."/>
            <person name="Baker S.E."/>
            <person name="Pisabarro A.G."/>
            <person name="Walton J.D."/>
            <person name="Blanchette R.A."/>
            <person name="Henrissat B."/>
            <person name="Martin F."/>
            <person name="Cullen D."/>
            <person name="Hibbett D.S."/>
            <person name="Grigoriev I.V."/>
        </authorList>
    </citation>
    <scope>NUCLEOTIDE SEQUENCE [LARGE SCALE GENOMIC DNA]</scope>
    <source>
        <strain evidence="4">PC15</strain>
    </source>
</reference>
<dbReference type="HOGENOM" id="CLU_003953_5_1_1"/>
<organism evidence="3 4">
    <name type="scientific">Pleurotus ostreatus (strain PC15)</name>
    <name type="common">Oyster mushroom</name>
    <dbReference type="NCBI Taxonomy" id="1137138"/>
    <lineage>
        <taxon>Eukaryota</taxon>
        <taxon>Fungi</taxon>
        <taxon>Dikarya</taxon>
        <taxon>Basidiomycota</taxon>
        <taxon>Agaricomycotina</taxon>
        <taxon>Agaricomycetes</taxon>
        <taxon>Agaricomycetidae</taxon>
        <taxon>Agaricales</taxon>
        <taxon>Pleurotineae</taxon>
        <taxon>Pleurotaceae</taxon>
        <taxon>Pleurotus</taxon>
    </lineage>
</organism>
<evidence type="ECO:0000313" key="3">
    <source>
        <dbReference type="EMBL" id="KDQ27229.1"/>
    </source>
</evidence>
<dbReference type="VEuPathDB" id="FungiDB:PLEOSDRAFT_1103930"/>
<dbReference type="OrthoDB" id="2864819at2759"/>